<dbReference type="GO" id="GO:0006289">
    <property type="term" value="P:nucleotide-excision repair"/>
    <property type="evidence" value="ECO:0007669"/>
    <property type="project" value="InterPro"/>
</dbReference>
<dbReference type="InterPro" id="IPR041471">
    <property type="entry name" value="UvrB_inter"/>
</dbReference>
<protein>
    <recommendedName>
        <fullName evidence="4">UvrB interaction domain-containing protein</fullName>
    </recommendedName>
</protein>
<keyword evidence="2" id="KW-0067">ATP-binding</keyword>
<reference evidence="5" key="1">
    <citation type="submission" date="2018-05" db="EMBL/GenBank/DDBJ databases">
        <authorList>
            <person name="Lanie J.A."/>
            <person name="Ng W.-L."/>
            <person name="Kazmierczak K.M."/>
            <person name="Andrzejewski T.M."/>
            <person name="Davidsen T.M."/>
            <person name="Wayne K.J."/>
            <person name="Tettelin H."/>
            <person name="Glass J.I."/>
            <person name="Rusch D."/>
            <person name="Podicherti R."/>
            <person name="Tsui H.-C.T."/>
            <person name="Winkler M.E."/>
        </authorList>
    </citation>
    <scope>NUCLEOTIDE SEQUENCE</scope>
</reference>
<evidence type="ECO:0000313" key="5">
    <source>
        <dbReference type="EMBL" id="SVB55056.1"/>
    </source>
</evidence>
<name>A0A382EW99_9ZZZZ</name>
<dbReference type="SUPFAM" id="SSF52540">
    <property type="entry name" value="P-loop containing nucleoside triphosphate hydrolases"/>
    <property type="match status" value="1"/>
</dbReference>
<dbReference type="InterPro" id="IPR004807">
    <property type="entry name" value="UvrB"/>
</dbReference>
<feature type="non-terminal residue" evidence="5">
    <location>
        <position position="418"/>
    </location>
</feature>
<dbReference type="AlphaFoldDB" id="A0A382EW99"/>
<accession>A0A382EW99</accession>
<proteinExistence type="predicted"/>
<feature type="domain" description="UvrB interaction" evidence="4">
    <location>
        <begin position="140"/>
        <end position="228"/>
    </location>
</feature>
<keyword evidence="3" id="KW-0175">Coiled coil</keyword>
<dbReference type="PANTHER" id="PTHR24029">
    <property type="entry name" value="UVRABC SYSTEM PROTEIN B"/>
    <property type="match status" value="1"/>
</dbReference>
<dbReference type="Pfam" id="PF17757">
    <property type="entry name" value="UvrB_inter"/>
    <property type="match status" value="1"/>
</dbReference>
<gene>
    <name evidence="5" type="ORF">METZ01_LOCUS207910</name>
</gene>
<evidence type="ECO:0000259" key="4">
    <source>
        <dbReference type="Pfam" id="PF17757"/>
    </source>
</evidence>
<evidence type="ECO:0000256" key="1">
    <source>
        <dbReference type="ARBA" id="ARBA00022741"/>
    </source>
</evidence>
<dbReference type="GO" id="GO:0016887">
    <property type="term" value="F:ATP hydrolysis activity"/>
    <property type="evidence" value="ECO:0007669"/>
    <property type="project" value="InterPro"/>
</dbReference>
<organism evidence="5">
    <name type="scientific">marine metagenome</name>
    <dbReference type="NCBI Taxonomy" id="408172"/>
    <lineage>
        <taxon>unclassified sequences</taxon>
        <taxon>metagenomes</taxon>
        <taxon>ecological metagenomes</taxon>
    </lineage>
</organism>
<dbReference type="EMBL" id="UINC01046705">
    <property type="protein sequence ID" value="SVB55056.1"/>
    <property type="molecule type" value="Genomic_DNA"/>
</dbReference>
<feature type="coiled-coil region" evidence="3">
    <location>
        <begin position="136"/>
        <end position="163"/>
    </location>
</feature>
<evidence type="ECO:0000256" key="2">
    <source>
        <dbReference type="ARBA" id="ARBA00022840"/>
    </source>
</evidence>
<dbReference type="GO" id="GO:0009380">
    <property type="term" value="C:excinuclease repair complex"/>
    <property type="evidence" value="ECO:0007669"/>
    <property type="project" value="InterPro"/>
</dbReference>
<keyword evidence="1" id="KW-0547">Nucleotide-binding</keyword>
<dbReference type="InterPro" id="IPR027417">
    <property type="entry name" value="P-loop_NTPase"/>
</dbReference>
<evidence type="ECO:0000256" key="3">
    <source>
        <dbReference type="SAM" id="Coils"/>
    </source>
</evidence>
<dbReference type="GO" id="GO:0003677">
    <property type="term" value="F:DNA binding"/>
    <property type="evidence" value="ECO:0007669"/>
    <property type="project" value="InterPro"/>
</dbReference>
<dbReference type="PANTHER" id="PTHR24029:SF1">
    <property type="entry name" value="TRANSCRIPTION-REPAIR-COUPLING FACTOR"/>
    <property type="match status" value="1"/>
</dbReference>
<sequence length="418" mass="49346">MKAQLLTYFGEPKVAKQLKPYFAKEQFKLQLRGLHGSSIVIAASAAIRESNKPHLFIFTEKEEASYFVNEMESLLNNEILFYPASYRRAYQFEETDNANILLRAEVLNKLNNKRNPIIITYSEALSEKVINRKELKKQTITLKQSEKNNIEELEKLLFKYNFELEDFVTEPGQFSIRGGIIDVFSYADEHPYRIEFLNNEITSIRTFNINSQLSIDIKNKINIVPNTEAKKVVGKFVSFLEYLPKNSVIWTKNINYSKGVLDNYFIKAKEHYKNLNNTLSTFQDLEELFTSGKKFCCELINYTVIEISNESYYKSNKTFICKTKPLPTFNKKFNLLTTDLIQNQKDNLKNIILCSNEEQEKRFHSIFEQYKDEIFYKCIPFTLHQGFIDYDNKYAIYTDHQLFERYHRFIPKTKFSDK</sequence>
<dbReference type="GO" id="GO:0005524">
    <property type="term" value="F:ATP binding"/>
    <property type="evidence" value="ECO:0007669"/>
    <property type="project" value="UniProtKB-KW"/>
</dbReference>
<dbReference type="Gene3D" id="3.30.2060.10">
    <property type="entry name" value="Penicillin-binding protein 1b domain"/>
    <property type="match status" value="1"/>
</dbReference>